<organism evidence="1 2">
    <name type="scientific">Pyxidicoccus parkwayensis</name>
    <dbReference type="NCBI Taxonomy" id="2813578"/>
    <lineage>
        <taxon>Bacteria</taxon>
        <taxon>Pseudomonadati</taxon>
        <taxon>Myxococcota</taxon>
        <taxon>Myxococcia</taxon>
        <taxon>Myxococcales</taxon>
        <taxon>Cystobacterineae</taxon>
        <taxon>Myxococcaceae</taxon>
        <taxon>Pyxidicoccus</taxon>
    </lineage>
</organism>
<evidence type="ECO:0000313" key="1">
    <source>
        <dbReference type="EMBL" id="QSQ25952.1"/>
    </source>
</evidence>
<name>A0ABX7P673_9BACT</name>
<gene>
    <name evidence="1" type="ORF">JY651_13905</name>
</gene>
<proteinExistence type="predicted"/>
<protein>
    <recommendedName>
        <fullName evidence="3">Zorya protein ZorC EH domain-containing protein</fullName>
    </recommendedName>
</protein>
<evidence type="ECO:0000313" key="2">
    <source>
        <dbReference type="Proteomes" id="UP000662747"/>
    </source>
</evidence>
<evidence type="ECO:0008006" key="3">
    <source>
        <dbReference type="Google" id="ProtNLM"/>
    </source>
</evidence>
<reference evidence="1 2" key="1">
    <citation type="submission" date="2021-02" db="EMBL/GenBank/DDBJ databases">
        <title>De Novo genome assembly of isolated myxobacteria.</title>
        <authorList>
            <person name="Stevens D.C."/>
        </authorList>
    </citation>
    <scope>NUCLEOTIDE SEQUENCE [LARGE SCALE GENOMIC DNA]</scope>
    <source>
        <strain evidence="2">SCPEA02</strain>
    </source>
</reference>
<keyword evidence="2" id="KW-1185">Reference proteome</keyword>
<dbReference type="Proteomes" id="UP000662747">
    <property type="component" value="Chromosome"/>
</dbReference>
<accession>A0ABX7P673</accession>
<dbReference type="EMBL" id="CP071090">
    <property type="protein sequence ID" value="QSQ25952.1"/>
    <property type="molecule type" value="Genomic_DNA"/>
</dbReference>
<sequence length="477" mass="54229">MDETTKTPGTGELPAATGARTALVQQHALSELALFDNDRLEFPGKDVDAAFYRSVEESSQRISFRKFEEYMNAVMCDDASLGSASKPLANDWKQLRFFGVKAYDVLKRAAEVFLLDQVGLCRTRPIPGQESGIDRAELEASARRRREEITSASGTPYAELMLAKLNELTRGQSRPDAHDEDFARSYLGCPLFIELIWSYWHEEGMLVQTMNAISMRYQNRRVATRSRTEALSRLELSPLKALNNLLWGYLQDEPDRLSVVRRSYEYSHHYGLCLLGRAVPEPQTADSRSKFLQSFHALLNTCVKLFKQEDDRFVRPDGFPVLQSLKDVQMVLGEGMHNQYGDLPWTARAEMMIQQWFLARSEMQQFLGGRAMVPYPEGWMDRVETMKGLMGWGNTSVTHFHDLAVSGEILLLTIRYGGWTDSSDPDRARFWAKHLRKHITTYLFAYRAATGVDLTGASIDATLPAIHLKNRFDAATR</sequence>
<dbReference type="RefSeq" id="WP_206727503.1">
    <property type="nucleotide sequence ID" value="NZ_CP071090.1"/>
</dbReference>